<name>A0A5N6WIW3_9EURO</name>
<accession>A0A5N6WIW3</accession>
<dbReference type="AlphaFoldDB" id="A0A5N6WIW3"/>
<dbReference type="EMBL" id="ML741921">
    <property type="protein sequence ID" value="KAE8320498.1"/>
    <property type="molecule type" value="Genomic_DNA"/>
</dbReference>
<organism evidence="1 2">
    <name type="scientific">Aspergillus sergii</name>
    <dbReference type="NCBI Taxonomy" id="1034303"/>
    <lineage>
        <taxon>Eukaryota</taxon>
        <taxon>Fungi</taxon>
        <taxon>Dikarya</taxon>
        <taxon>Ascomycota</taxon>
        <taxon>Pezizomycotina</taxon>
        <taxon>Eurotiomycetes</taxon>
        <taxon>Eurotiomycetidae</taxon>
        <taxon>Eurotiales</taxon>
        <taxon>Aspergillaceae</taxon>
        <taxon>Aspergillus</taxon>
        <taxon>Aspergillus subgen. Circumdati</taxon>
    </lineage>
</organism>
<dbReference type="Proteomes" id="UP000325945">
    <property type="component" value="Unassembled WGS sequence"/>
</dbReference>
<proteinExistence type="predicted"/>
<protein>
    <submittedName>
        <fullName evidence="1">Uncharacterized protein</fullName>
    </submittedName>
</protein>
<evidence type="ECO:0000313" key="1">
    <source>
        <dbReference type="EMBL" id="KAE8320498.1"/>
    </source>
</evidence>
<keyword evidence="2" id="KW-1185">Reference proteome</keyword>
<gene>
    <name evidence="1" type="ORF">BDV39DRAFT_187788</name>
</gene>
<reference evidence="2" key="1">
    <citation type="submission" date="2019-04" db="EMBL/GenBank/DDBJ databases">
        <title>Friends and foes A comparative genomics studyof 23 Aspergillus species from section Flavi.</title>
        <authorList>
            <consortium name="DOE Joint Genome Institute"/>
            <person name="Kjaerbolling I."/>
            <person name="Vesth T."/>
            <person name="Frisvad J.C."/>
            <person name="Nybo J.L."/>
            <person name="Theobald S."/>
            <person name="Kildgaard S."/>
            <person name="Isbrandt T."/>
            <person name="Kuo A."/>
            <person name="Sato A."/>
            <person name="Lyhne E.K."/>
            <person name="Kogle M.E."/>
            <person name="Wiebenga A."/>
            <person name="Kun R.S."/>
            <person name="Lubbers R.J."/>
            <person name="Makela M.R."/>
            <person name="Barry K."/>
            <person name="Chovatia M."/>
            <person name="Clum A."/>
            <person name="Daum C."/>
            <person name="Haridas S."/>
            <person name="He G."/>
            <person name="LaButti K."/>
            <person name="Lipzen A."/>
            <person name="Mondo S."/>
            <person name="Riley R."/>
            <person name="Salamov A."/>
            <person name="Simmons B.A."/>
            <person name="Magnuson J.K."/>
            <person name="Henrissat B."/>
            <person name="Mortensen U.H."/>
            <person name="Larsen T.O."/>
            <person name="Devries R.P."/>
            <person name="Grigoriev I.V."/>
            <person name="Machida M."/>
            <person name="Baker S.E."/>
            <person name="Andersen M.R."/>
        </authorList>
    </citation>
    <scope>NUCLEOTIDE SEQUENCE [LARGE SCALE GENOMIC DNA]</scope>
    <source>
        <strain evidence="2">CBS 130017</strain>
    </source>
</reference>
<evidence type="ECO:0000313" key="2">
    <source>
        <dbReference type="Proteomes" id="UP000325945"/>
    </source>
</evidence>
<sequence length="56" mass="6440">MQPTQTGLTVHEAQQDWFNTAIFQHEEHGIAYNILGFENTSLCRIRGIHRSTSLKL</sequence>